<evidence type="ECO:0000313" key="4">
    <source>
        <dbReference type="Proteomes" id="UP001233999"/>
    </source>
</evidence>
<protein>
    <recommendedName>
        <fullName evidence="2">C2H2-type domain-containing protein</fullName>
    </recommendedName>
</protein>
<feature type="domain" description="C2H2-type" evidence="2">
    <location>
        <begin position="47"/>
        <end position="74"/>
    </location>
</feature>
<dbReference type="Gene3D" id="3.30.160.60">
    <property type="entry name" value="Classic Zinc Finger"/>
    <property type="match status" value="1"/>
</dbReference>
<dbReference type="AlphaFoldDB" id="A0AAD8A6R9"/>
<dbReference type="Pfam" id="PF00096">
    <property type="entry name" value="zf-C2H2"/>
    <property type="match status" value="1"/>
</dbReference>
<dbReference type="Proteomes" id="UP001233999">
    <property type="component" value="Unassembled WGS sequence"/>
</dbReference>
<keyword evidence="1" id="KW-0479">Metal-binding</keyword>
<feature type="domain" description="C2H2-type" evidence="2">
    <location>
        <begin position="76"/>
        <end position="98"/>
    </location>
</feature>
<reference evidence="3" key="1">
    <citation type="journal article" date="2023" name="IScience">
        <title>Live-bearing cockroach genome reveals convergent evolutionary mechanisms linked to viviparity in insects and beyond.</title>
        <authorList>
            <person name="Fouks B."/>
            <person name="Harrison M.C."/>
            <person name="Mikhailova A.A."/>
            <person name="Marchal E."/>
            <person name="English S."/>
            <person name="Carruthers M."/>
            <person name="Jennings E.C."/>
            <person name="Chiamaka E.L."/>
            <person name="Frigard R.A."/>
            <person name="Pippel M."/>
            <person name="Attardo G.M."/>
            <person name="Benoit J.B."/>
            <person name="Bornberg-Bauer E."/>
            <person name="Tobe S.S."/>
        </authorList>
    </citation>
    <scope>NUCLEOTIDE SEQUENCE</scope>
    <source>
        <strain evidence="3">Stay&amp;Tobe</strain>
    </source>
</reference>
<organism evidence="3 4">
    <name type="scientific">Diploptera punctata</name>
    <name type="common">Pacific beetle cockroach</name>
    <dbReference type="NCBI Taxonomy" id="6984"/>
    <lineage>
        <taxon>Eukaryota</taxon>
        <taxon>Metazoa</taxon>
        <taxon>Ecdysozoa</taxon>
        <taxon>Arthropoda</taxon>
        <taxon>Hexapoda</taxon>
        <taxon>Insecta</taxon>
        <taxon>Pterygota</taxon>
        <taxon>Neoptera</taxon>
        <taxon>Polyneoptera</taxon>
        <taxon>Dictyoptera</taxon>
        <taxon>Blattodea</taxon>
        <taxon>Blaberoidea</taxon>
        <taxon>Blaberidae</taxon>
        <taxon>Diplopterinae</taxon>
        <taxon>Diploptera</taxon>
    </lineage>
</organism>
<dbReference type="EMBL" id="JASPKZ010003433">
    <property type="protein sequence ID" value="KAJ9593509.1"/>
    <property type="molecule type" value="Genomic_DNA"/>
</dbReference>
<keyword evidence="1" id="KW-0862">Zinc</keyword>
<keyword evidence="1" id="KW-0863">Zinc-finger</keyword>
<dbReference type="PROSITE" id="PS00028">
    <property type="entry name" value="ZINC_FINGER_C2H2_1"/>
    <property type="match status" value="1"/>
</dbReference>
<proteinExistence type="predicted"/>
<evidence type="ECO:0000313" key="3">
    <source>
        <dbReference type="EMBL" id="KAJ9593509.1"/>
    </source>
</evidence>
<dbReference type="GO" id="GO:0008270">
    <property type="term" value="F:zinc ion binding"/>
    <property type="evidence" value="ECO:0007669"/>
    <property type="project" value="UniProtKB-KW"/>
</dbReference>
<dbReference type="PROSITE" id="PS50157">
    <property type="entry name" value="ZINC_FINGER_C2H2_2"/>
    <property type="match status" value="2"/>
</dbReference>
<evidence type="ECO:0000259" key="2">
    <source>
        <dbReference type="PROSITE" id="PS50157"/>
    </source>
</evidence>
<accession>A0AAD8A6R9</accession>
<comment type="caution">
    <text evidence="3">The sequence shown here is derived from an EMBL/GenBank/DDBJ whole genome shotgun (WGS) entry which is preliminary data.</text>
</comment>
<dbReference type="InterPro" id="IPR013087">
    <property type="entry name" value="Znf_C2H2_type"/>
</dbReference>
<name>A0AAD8A6R9_DIPPU</name>
<sequence length="106" mass="12390">MVDMVSIMNDVDLWNPSETSWTSNVGNVNSPDVFQELISQVANLKTYKCHQCNKNYRIKSSLRRHLAMECGKEPQFSCPHCSRKIKHKHDLLVHIKFHCPVLRKRL</sequence>
<gene>
    <name evidence="3" type="ORF">L9F63_014939</name>
</gene>
<evidence type="ECO:0000256" key="1">
    <source>
        <dbReference type="PROSITE-ProRule" id="PRU00042"/>
    </source>
</evidence>
<dbReference type="SMART" id="SM00355">
    <property type="entry name" value="ZnF_C2H2"/>
    <property type="match status" value="2"/>
</dbReference>
<reference evidence="3" key="2">
    <citation type="submission" date="2023-05" db="EMBL/GenBank/DDBJ databases">
        <authorList>
            <person name="Fouks B."/>
        </authorList>
    </citation>
    <scope>NUCLEOTIDE SEQUENCE</scope>
    <source>
        <strain evidence="3">Stay&amp;Tobe</strain>
        <tissue evidence="3">Testes</tissue>
    </source>
</reference>
<dbReference type="SUPFAM" id="SSF57667">
    <property type="entry name" value="beta-beta-alpha zinc fingers"/>
    <property type="match status" value="1"/>
</dbReference>
<dbReference type="InterPro" id="IPR036236">
    <property type="entry name" value="Znf_C2H2_sf"/>
</dbReference>
<keyword evidence="4" id="KW-1185">Reference proteome</keyword>